<feature type="region of interest" description="Disordered" evidence="1">
    <location>
        <begin position="14"/>
        <end position="36"/>
    </location>
</feature>
<keyword evidence="3" id="KW-1185">Reference proteome</keyword>
<dbReference type="AlphaFoldDB" id="A0A9W6U5E4"/>
<evidence type="ECO:0000313" key="3">
    <source>
        <dbReference type="Proteomes" id="UP001165083"/>
    </source>
</evidence>
<comment type="caution">
    <text evidence="2">The sequence shown here is derived from an EMBL/GenBank/DDBJ whole genome shotgun (WGS) entry which is preliminary data.</text>
</comment>
<protein>
    <submittedName>
        <fullName evidence="2">Unnamed protein product</fullName>
    </submittedName>
</protein>
<sequence>MYPSQVEVLVVSNSSLNSPSSSLPTNSATKTASPFGPGPVFDKATLDEACVELAARADPDAGSGLLSWAWNPHRAPLGLGNYDVNALTLALQQKGRTIANEMCHNLS</sequence>
<proteinExistence type="predicted"/>
<evidence type="ECO:0000256" key="1">
    <source>
        <dbReference type="SAM" id="MobiDB-lite"/>
    </source>
</evidence>
<dbReference type="Proteomes" id="UP001165083">
    <property type="component" value="Unassembled WGS sequence"/>
</dbReference>
<dbReference type="OrthoDB" id="422700at2759"/>
<dbReference type="EMBL" id="BSXW01000556">
    <property type="protein sequence ID" value="GMF25480.1"/>
    <property type="molecule type" value="Genomic_DNA"/>
</dbReference>
<organism evidence="2 3">
    <name type="scientific">Phytophthora lilii</name>
    <dbReference type="NCBI Taxonomy" id="2077276"/>
    <lineage>
        <taxon>Eukaryota</taxon>
        <taxon>Sar</taxon>
        <taxon>Stramenopiles</taxon>
        <taxon>Oomycota</taxon>
        <taxon>Peronosporomycetes</taxon>
        <taxon>Peronosporales</taxon>
        <taxon>Peronosporaceae</taxon>
        <taxon>Phytophthora</taxon>
    </lineage>
</organism>
<evidence type="ECO:0000313" key="2">
    <source>
        <dbReference type="EMBL" id="GMF25480.1"/>
    </source>
</evidence>
<reference evidence="2" key="1">
    <citation type="submission" date="2023-04" db="EMBL/GenBank/DDBJ databases">
        <title>Phytophthora lilii NBRC 32176.</title>
        <authorList>
            <person name="Ichikawa N."/>
            <person name="Sato H."/>
            <person name="Tonouchi N."/>
        </authorList>
    </citation>
    <scope>NUCLEOTIDE SEQUENCE</scope>
    <source>
        <strain evidence="2">NBRC 32176</strain>
    </source>
</reference>
<gene>
    <name evidence="2" type="ORF">Plil01_001052900</name>
</gene>
<name>A0A9W6U5E4_9STRA</name>
<accession>A0A9W6U5E4</accession>
<feature type="compositionally biased region" description="Low complexity" evidence="1">
    <location>
        <begin position="14"/>
        <end position="27"/>
    </location>
</feature>